<sequence length="276" mass="30089">MMGSEKQPTTSAASGGATHHHPPLATNTHTIDIESQTHTSTWTDNGPLSETPRSYSPNPLPTTTPGPLSNSDLKLRKGYSLLLSILLLNLAIPFTPLSWVLPLGAGTELADALVANLALACACFFHFRIASLDDVITVTFPSISTSFGDSRGRGRTVIRNGYVVSADALRGRGGWVWMPEYFWGVAGVETGVLVVMAWYRHGNGTGLESIAMFEMARRCVVVAVVAAAWYVGWSATPRADRMWAWGYVKEFWVWQVASRIFRGGWVGVMRFGGGRR</sequence>
<name>A0AAE0IFP5_9PEZI</name>
<dbReference type="EMBL" id="JAUEPO010000004">
    <property type="protein sequence ID" value="KAK3324075.1"/>
    <property type="molecule type" value="Genomic_DNA"/>
</dbReference>
<keyword evidence="2" id="KW-1133">Transmembrane helix</keyword>
<reference evidence="3" key="1">
    <citation type="journal article" date="2023" name="Mol. Phylogenet. Evol.">
        <title>Genome-scale phylogeny and comparative genomics of the fungal order Sordariales.</title>
        <authorList>
            <person name="Hensen N."/>
            <person name="Bonometti L."/>
            <person name="Westerberg I."/>
            <person name="Brannstrom I.O."/>
            <person name="Guillou S."/>
            <person name="Cros-Aarteil S."/>
            <person name="Calhoun S."/>
            <person name="Haridas S."/>
            <person name="Kuo A."/>
            <person name="Mondo S."/>
            <person name="Pangilinan J."/>
            <person name="Riley R."/>
            <person name="LaButti K."/>
            <person name="Andreopoulos B."/>
            <person name="Lipzen A."/>
            <person name="Chen C."/>
            <person name="Yan M."/>
            <person name="Daum C."/>
            <person name="Ng V."/>
            <person name="Clum A."/>
            <person name="Steindorff A."/>
            <person name="Ohm R.A."/>
            <person name="Martin F."/>
            <person name="Silar P."/>
            <person name="Natvig D.O."/>
            <person name="Lalanne C."/>
            <person name="Gautier V."/>
            <person name="Ament-Velasquez S.L."/>
            <person name="Kruys A."/>
            <person name="Hutchinson M.I."/>
            <person name="Powell A.J."/>
            <person name="Barry K."/>
            <person name="Miller A.N."/>
            <person name="Grigoriev I.V."/>
            <person name="Debuchy R."/>
            <person name="Gladieux P."/>
            <person name="Hiltunen Thoren M."/>
            <person name="Johannesson H."/>
        </authorList>
    </citation>
    <scope>NUCLEOTIDE SEQUENCE</scope>
    <source>
        <strain evidence="3">SMH4131-1</strain>
    </source>
</reference>
<evidence type="ECO:0000313" key="3">
    <source>
        <dbReference type="EMBL" id="KAK3324075.1"/>
    </source>
</evidence>
<keyword evidence="4" id="KW-1185">Reference proteome</keyword>
<evidence type="ECO:0000256" key="2">
    <source>
        <dbReference type="SAM" id="Phobius"/>
    </source>
</evidence>
<keyword evidence="2" id="KW-0812">Transmembrane</keyword>
<protein>
    <submittedName>
        <fullName evidence="3">Uncharacterized protein</fullName>
    </submittedName>
</protein>
<keyword evidence="2" id="KW-0472">Membrane</keyword>
<gene>
    <name evidence="3" type="ORF">B0T19DRAFT_443513</name>
</gene>
<reference evidence="3" key="2">
    <citation type="submission" date="2023-06" db="EMBL/GenBank/DDBJ databases">
        <authorList>
            <consortium name="Lawrence Berkeley National Laboratory"/>
            <person name="Haridas S."/>
            <person name="Hensen N."/>
            <person name="Bonometti L."/>
            <person name="Westerberg I."/>
            <person name="Brannstrom I.O."/>
            <person name="Guillou S."/>
            <person name="Cros-Aarteil S."/>
            <person name="Calhoun S."/>
            <person name="Kuo A."/>
            <person name="Mondo S."/>
            <person name="Pangilinan J."/>
            <person name="Riley R."/>
            <person name="Labutti K."/>
            <person name="Andreopoulos B."/>
            <person name="Lipzen A."/>
            <person name="Chen C."/>
            <person name="Yanf M."/>
            <person name="Daum C."/>
            <person name="Ng V."/>
            <person name="Clum A."/>
            <person name="Steindorff A."/>
            <person name="Ohm R."/>
            <person name="Martin F."/>
            <person name="Silar P."/>
            <person name="Natvig D."/>
            <person name="Lalanne C."/>
            <person name="Gautier V."/>
            <person name="Ament-Velasquez S.L."/>
            <person name="Kruys A."/>
            <person name="Hutchinson M.I."/>
            <person name="Powell A.J."/>
            <person name="Barry K."/>
            <person name="Miller A.N."/>
            <person name="Grigoriev I.V."/>
            <person name="Debuchy R."/>
            <person name="Gladieux P."/>
            <person name="Thoren M.H."/>
            <person name="Johannesson H."/>
        </authorList>
    </citation>
    <scope>NUCLEOTIDE SEQUENCE</scope>
    <source>
        <strain evidence="3">SMH4131-1</strain>
    </source>
</reference>
<evidence type="ECO:0000313" key="4">
    <source>
        <dbReference type="Proteomes" id="UP001286456"/>
    </source>
</evidence>
<feature type="region of interest" description="Disordered" evidence="1">
    <location>
        <begin position="1"/>
        <end position="69"/>
    </location>
</feature>
<proteinExistence type="predicted"/>
<feature type="transmembrane region" description="Helical" evidence="2">
    <location>
        <begin position="79"/>
        <end position="101"/>
    </location>
</feature>
<evidence type="ECO:0000256" key="1">
    <source>
        <dbReference type="SAM" id="MobiDB-lite"/>
    </source>
</evidence>
<comment type="caution">
    <text evidence="3">The sequence shown here is derived from an EMBL/GenBank/DDBJ whole genome shotgun (WGS) entry which is preliminary data.</text>
</comment>
<feature type="compositionally biased region" description="Polar residues" evidence="1">
    <location>
        <begin position="1"/>
        <end position="13"/>
    </location>
</feature>
<accession>A0AAE0IFP5</accession>
<organism evidence="3 4">
    <name type="scientific">Cercophora scortea</name>
    <dbReference type="NCBI Taxonomy" id="314031"/>
    <lineage>
        <taxon>Eukaryota</taxon>
        <taxon>Fungi</taxon>
        <taxon>Dikarya</taxon>
        <taxon>Ascomycota</taxon>
        <taxon>Pezizomycotina</taxon>
        <taxon>Sordariomycetes</taxon>
        <taxon>Sordariomycetidae</taxon>
        <taxon>Sordariales</taxon>
        <taxon>Lasiosphaeriaceae</taxon>
        <taxon>Cercophora</taxon>
    </lineage>
</organism>
<feature type="transmembrane region" description="Helical" evidence="2">
    <location>
        <begin position="181"/>
        <end position="199"/>
    </location>
</feature>
<dbReference type="Proteomes" id="UP001286456">
    <property type="component" value="Unassembled WGS sequence"/>
</dbReference>
<feature type="transmembrane region" description="Helical" evidence="2">
    <location>
        <begin position="211"/>
        <end position="231"/>
    </location>
</feature>
<feature type="transmembrane region" description="Helical" evidence="2">
    <location>
        <begin position="251"/>
        <end position="272"/>
    </location>
</feature>
<dbReference type="AlphaFoldDB" id="A0AAE0IFP5"/>
<feature type="compositionally biased region" description="Polar residues" evidence="1">
    <location>
        <begin position="25"/>
        <end position="55"/>
    </location>
</feature>